<dbReference type="Proteomes" id="UP001469553">
    <property type="component" value="Unassembled WGS sequence"/>
</dbReference>
<sequence length="115" mass="13101">MRKQGGCGPLCGCWSGQSFSKRSTKVILSLDLTSTNRMNRCYFTMIICYIFTQVFHWVNNHFYFKACLLSNQTPLGVNSSASLAVDRTLVILKIRAGNSDNCKNCKHFDFLRFLT</sequence>
<feature type="transmembrane region" description="Helical" evidence="1">
    <location>
        <begin position="41"/>
        <end position="58"/>
    </location>
</feature>
<organism evidence="2 3">
    <name type="scientific">Ameca splendens</name>
    <dbReference type="NCBI Taxonomy" id="208324"/>
    <lineage>
        <taxon>Eukaryota</taxon>
        <taxon>Metazoa</taxon>
        <taxon>Chordata</taxon>
        <taxon>Craniata</taxon>
        <taxon>Vertebrata</taxon>
        <taxon>Euteleostomi</taxon>
        <taxon>Actinopterygii</taxon>
        <taxon>Neopterygii</taxon>
        <taxon>Teleostei</taxon>
        <taxon>Neoteleostei</taxon>
        <taxon>Acanthomorphata</taxon>
        <taxon>Ovalentaria</taxon>
        <taxon>Atherinomorphae</taxon>
        <taxon>Cyprinodontiformes</taxon>
        <taxon>Goodeidae</taxon>
        <taxon>Ameca</taxon>
    </lineage>
</organism>
<evidence type="ECO:0000313" key="2">
    <source>
        <dbReference type="EMBL" id="MEQ2295869.1"/>
    </source>
</evidence>
<reference evidence="2 3" key="1">
    <citation type="submission" date="2021-06" db="EMBL/GenBank/DDBJ databases">
        <authorList>
            <person name="Palmer J.M."/>
        </authorList>
    </citation>
    <scope>NUCLEOTIDE SEQUENCE [LARGE SCALE GENOMIC DNA]</scope>
    <source>
        <strain evidence="2 3">AS_MEX2019</strain>
        <tissue evidence="2">Muscle</tissue>
    </source>
</reference>
<keyword evidence="1" id="KW-1133">Transmembrane helix</keyword>
<keyword evidence="1" id="KW-0472">Membrane</keyword>
<accession>A0ABV0YPT6</accession>
<proteinExistence type="predicted"/>
<dbReference type="EMBL" id="JAHRIP010039120">
    <property type="protein sequence ID" value="MEQ2295869.1"/>
    <property type="molecule type" value="Genomic_DNA"/>
</dbReference>
<gene>
    <name evidence="2" type="ORF">AMECASPLE_018955</name>
</gene>
<protein>
    <submittedName>
        <fullName evidence="2">Uncharacterized protein</fullName>
    </submittedName>
</protein>
<name>A0ABV0YPT6_9TELE</name>
<evidence type="ECO:0000256" key="1">
    <source>
        <dbReference type="SAM" id="Phobius"/>
    </source>
</evidence>
<keyword evidence="1" id="KW-0812">Transmembrane</keyword>
<comment type="caution">
    <text evidence="2">The sequence shown here is derived from an EMBL/GenBank/DDBJ whole genome shotgun (WGS) entry which is preliminary data.</text>
</comment>
<keyword evidence="3" id="KW-1185">Reference proteome</keyword>
<evidence type="ECO:0000313" key="3">
    <source>
        <dbReference type="Proteomes" id="UP001469553"/>
    </source>
</evidence>